<reference evidence="2 3" key="1">
    <citation type="submission" date="2019-03" db="EMBL/GenBank/DDBJ databases">
        <title>Genomics of glacier-inhabiting Cryobacterium strains.</title>
        <authorList>
            <person name="Liu Q."/>
            <person name="Xin Y.-H."/>
        </authorList>
    </citation>
    <scope>NUCLEOTIDE SEQUENCE [LARGE SCALE GENOMIC DNA]</scope>
    <source>
        <strain evidence="2 3">MDB2-B</strain>
    </source>
</reference>
<dbReference type="Proteomes" id="UP000297608">
    <property type="component" value="Unassembled WGS sequence"/>
</dbReference>
<proteinExistence type="predicted"/>
<feature type="signal peptide" evidence="1">
    <location>
        <begin position="1"/>
        <end position="23"/>
    </location>
</feature>
<dbReference type="EMBL" id="SOFG01000018">
    <property type="protein sequence ID" value="TFB85329.1"/>
    <property type="molecule type" value="Genomic_DNA"/>
</dbReference>
<evidence type="ECO:0000313" key="3">
    <source>
        <dbReference type="Proteomes" id="UP000297608"/>
    </source>
</evidence>
<accession>A0ABY2I9V2</accession>
<name>A0ABY2I9V2_9MICO</name>
<sequence>MGALILAGVLVLTGCSASRGANAVETGERLLTYPGIADTSVLVSGSKSGFTVSTSASITVSLAAGYTVADADAFVGWALRTGWSVNNTKLNSGVMVTVLDANATPLSWDLCAAALETFGVAASSEPAIARANYEATGTVSVRADELETILGPWPGDIPTFPADALTRK</sequence>
<evidence type="ECO:0000256" key="1">
    <source>
        <dbReference type="SAM" id="SignalP"/>
    </source>
</evidence>
<keyword evidence="1" id="KW-0732">Signal</keyword>
<gene>
    <name evidence="2" type="ORF">E3O44_14205</name>
</gene>
<protein>
    <submittedName>
        <fullName evidence="2">Uncharacterized protein</fullName>
    </submittedName>
</protein>
<evidence type="ECO:0000313" key="2">
    <source>
        <dbReference type="EMBL" id="TFB85329.1"/>
    </source>
</evidence>
<organism evidence="2 3">
    <name type="scientific">Cryobacterium algoricola</name>
    <dbReference type="NCBI Taxonomy" id="1259183"/>
    <lineage>
        <taxon>Bacteria</taxon>
        <taxon>Bacillati</taxon>
        <taxon>Actinomycetota</taxon>
        <taxon>Actinomycetes</taxon>
        <taxon>Micrococcales</taxon>
        <taxon>Microbacteriaceae</taxon>
        <taxon>Cryobacterium</taxon>
    </lineage>
</organism>
<feature type="chain" id="PRO_5045464025" evidence="1">
    <location>
        <begin position="24"/>
        <end position="168"/>
    </location>
</feature>
<dbReference type="RefSeq" id="WP_134535431.1">
    <property type="nucleotide sequence ID" value="NZ_SOFG01000018.1"/>
</dbReference>
<comment type="caution">
    <text evidence="2">The sequence shown here is derived from an EMBL/GenBank/DDBJ whole genome shotgun (WGS) entry which is preliminary data.</text>
</comment>
<keyword evidence="3" id="KW-1185">Reference proteome</keyword>